<evidence type="ECO:0000313" key="1">
    <source>
        <dbReference type="EMBL" id="MBX58677.1"/>
    </source>
</evidence>
<name>A0A2P2PVB3_RHIMU</name>
<dbReference type="EMBL" id="GGEC01078193">
    <property type="protein sequence ID" value="MBX58677.1"/>
    <property type="molecule type" value="Transcribed_RNA"/>
</dbReference>
<organism evidence="1">
    <name type="scientific">Rhizophora mucronata</name>
    <name type="common">Asiatic mangrove</name>
    <dbReference type="NCBI Taxonomy" id="61149"/>
    <lineage>
        <taxon>Eukaryota</taxon>
        <taxon>Viridiplantae</taxon>
        <taxon>Streptophyta</taxon>
        <taxon>Embryophyta</taxon>
        <taxon>Tracheophyta</taxon>
        <taxon>Spermatophyta</taxon>
        <taxon>Magnoliopsida</taxon>
        <taxon>eudicotyledons</taxon>
        <taxon>Gunneridae</taxon>
        <taxon>Pentapetalae</taxon>
        <taxon>rosids</taxon>
        <taxon>fabids</taxon>
        <taxon>Malpighiales</taxon>
        <taxon>Rhizophoraceae</taxon>
        <taxon>Rhizophora</taxon>
    </lineage>
</organism>
<sequence>MGTGRGYCFFFSAKRHLTLLFLRNLLKLYFPF</sequence>
<proteinExistence type="predicted"/>
<dbReference type="AlphaFoldDB" id="A0A2P2PVB3"/>
<reference evidence="1" key="1">
    <citation type="submission" date="2018-02" db="EMBL/GenBank/DDBJ databases">
        <title>Rhizophora mucronata_Transcriptome.</title>
        <authorList>
            <person name="Meera S.P."/>
            <person name="Sreeshan A."/>
            <person name="Augustine A."/>
        </authorList>
    </citation>
    <scope>NUCLEOTIDE SEQUENCE</scope>
    <source>
        <tissue evidence="1">Leaf</tissue>
    </source>
</reference>
<protein>
    <submittedName>
        <fullName evidence="1">Uncharacterized protein</fullName>
    </submittedName>
</protein>
<accession>A0A2P2PVB3</accession>